<dbReference type="SFLD" id="SFLDS00029">
    <property type="entry name" value="Radical_SAM"/>
    <property type="match status" value="1"/>
</dbReference>
<dbReference type="SMART" id="SM00729">
    <property type="entry name" value="Elp3"/>
    <property type="match status" value="1"/>
</dbReference>
<evidence type="ECO:0000256" key="4">
    <source>
        <dbReference type="ARBA" id="ARBA00022691"/>
    </source>
</evidence>
<dbReference type="PANTHER" id="PTHR43409:SF7">
    <property type="entry name" value="BLL1977 PROTEIN"/>
    <property type="match status" value="1"/>
</dbReference>
<dbReference type="STRING" id="1801672.A2896_01495"/>
<keyword evidence="4" id="KW-0949">S-adenosyl-L-methionine</keyword>
<comment type="caution">
    <text evidence="10">The sequence shown here is derived from an EMBL/GenBank/DDBJ whole genome shotgun (WGS) entry which is preliminary data.</text>
</comment>
<evidence type="ECO:0000256" key="2">
    <source>
        <dbReference type="ARBA" id="ARBA00022603"/>
    </source>
</evidence>
<protein>
    <submittedName>
        <fullName evidence="10">Uncharacterized protein</fullName>
    </submittedName>
</protein>
<dbReference type="InterPro" id="IPR034466">
    <property type="entry name" value="Methyltransferase_Class_B"/>
</dbReference>
<evidence type="ECO:0000256" key="1">
    <source>
        <dbReference type="ARBA" id="ARBA00001966"/>
    </source>
</evidence>
<evidence type="ECO:0000256" key="5">
    <source>
        <dbReference type="ARBA" id="ARBA00022723"/>
    </source>
</evidence>
<dbReference type="InterPro" id="IPR006638">
    <property type="entry name" value="Elp3/MiaA/NifB-like_rSAM"/>
</dbReference>
<dbReference type="PANTHER" id="PTHR43409">
    <property type="entry name" value="ANAEROBIC MAGNESIUM-PROTOPORPHYRIN IX MONOMETHYL ESTER CYCLASE-RELATED"/>
    <property type="match status" value="1"/>
</dbReference>
<dbReference type="GO" id="GO:0046872">
    <property type="term" value="F:metal ion binding"/>
    <property type="evidence" value="ECO:0007669"/>
    <property type="project" value="UniProtKB-KW"/>
</dbReference>
<dbReference type="CDD" id="cd02068">
    <property type="entry name" value="radical_SAM_B12_BD"/>
    <property type="match status" value="1"/>
</dbReference>
<reference evidence="10 11" key="1">
    <citation type="journal article" date="2016" name="Nat. Commun.">
        <title>Thousands of microbial genomes shed light on interconnected biogeochemical processes in an aquifer system.</title>
        <authorList>
            <person name="Anantharaman K."/>
            <person name="Brown C.T."/>
            <person name="Hug L.A."/>
            <person name="Sharon I."/>
            <person name="Castelle C.J."/>
            <person name="Probst A.J."/>
            <person name="Thomas B.C."/>
            <person name="Singh A."/>
            <person name="Wilkins M.J."/>
            <person name="Karaoz U."/>
            <person name="Brodie E.L."/>
            <person name="Williams K.H."/>
            <person name="Hubbard S.S."/>
            <person name="Banfield J.F."/>
        </authorList>
    </citation>
    <scope>NUCLEOTIDE SEQUENCE [LARGE SCALE GENOMIC DNA]</scope>
</reference>
<evidence type="ECO:0000256" key="7">
    <source>
        <dbReference type="ARBA" id="ARBA00023014"/>
    </source>
</evidence>
<evidence type="ECO:0000256" key="6">
    <source>
        <dbReference type="ARBA" id="ARBA00023004"/>
    </source>
</evidence>
<dbReference type="Gene3D" id="3.40.50.280">
    <property type="entry name" value="Cobalamin-binding domain"/>
    <property type="match status" value="1"/>
</dbReference>
<dbReference type="Gene3D" id="3.80.30.20">
    <property type="entry name" value="tm_1862 like domain"/>
    <property type="match status" value="1"/>
</dbReference>
<dbReference type="InterPro" id="IPR006158">
    <property type="entry name" value="Cobalamin-bd"/>
</dbReference>
<dbReference type="InterPro" id="IPR051198">
    <property type="entry name" value="BchE-like"/>
</dbReference>
<dbReference type="GO" id="GO:0051539">
    <property type="term" value="F:4 iron, 4 sulfur cluster binding"/>
    <property type="evidence" value="ECO:0007669"/>
    <property type="project" value="UniProtKB-KW"/>
</dbReference>
<keyword evidence="6" id="KW-0408">Iron</keyword>
<dbReference type="PROSITE" id="PS51332">
    <property type="entry name" value="B12_BINDING"/>
    <property type="match status" value="1"/>
</dbReference>
<proteinExistence type="predicted"/>
<sequence>MKIFILNPPIYGKKKSLMRVRKRQPLSLAYIASLLRDKHEIIFLDANVLDYDADETVKKIKEAGPDILILTSSPVDRWECPNSHIDSVFKIIDRAQVENTILIGSHGSATPDWVFEKCQVKFIVRGESELTTTNLIEAIQNNRDLRKISGISFRENNEIFHNAPAPRIENLDSLPFPAYDLLPMEKYSYTQPDLPQPFSIMLTSRGCPFSCIFCLKIMMPGKYIARSPENVIQEIKYLIDKFGIESIFFQDWEFLIDKERVRKICELILENNLKFKWGCNARLNDIEEELVGIMKKAGCRRINIGLESGSQKILNQAKKGINVQDLERVAKILRENQVHLGAYGLLNLPGENRATIKETVGLFEKNKIQAINFNLAIPYFGTELFEKLQKNQKFTWGNIEDYAGRVETELSPFWARFYLRHFKFRSQFGRFYFFNPRFYQKIISRLI</sequence>
<organism evidence="10 11">
    <name type="scientific">Candidatus Nealsonbacteria bacterium RIFCSPLOWO2_01_FULL_43_32</name>
    <dbReference type="NCBI Taxonomy" id="1801672"/>
    <lineage>
        <taxon>Bacteria</taxon>
        <taxon>Candidatus Nealsoniibacteriota</taxon>
    </lineage>
</organism>
<feature type="domain" description="B12-binding" evidence="8">
    <location>
        <begin position="8"/>
        <end position="146"/>
    </location>
</feature>
<dbReference type="SUPFAM" id="SSF102114">
    <property type="entry name" value="Radical SAM enzymes"/>
    <property type="match status" value="1"/>
</dbReference>
<dbReference type="AlphaFoldDB" id="A0A1G2EDV0"/>
<evidence type="ECO:0000313" key="11">
    <source>
        <dbReference type="Proteomes" id="UP000178647"/>
    </source>
</evidence>
<dbReference type="InterPro" id="IPR058240">
    <property type="entry name" value="rSAM_sf"/>
</dbReference>
<dbReference type="GO" id="GO:0003824">
    <property type="term" value="F:catalytic activity"/>
    <property type="evidence" value="ECO:0007669"/>
    <property type="project" value="InterPro"/>
</dbReference>
<dbReference type="PROSITE" id="PS51918">
    <property type="entry name" value="RADICAL_SAM"/>
    <property type="match status" value="1"/>
</dbReference>
<evidence type="ECO:0000259" key="8">
    <source>
        <dbReference type="PROSITE" id="PS51332"/>
    </source>
</evidence>
<dbReference type="EMBL" id="MHMH01000021">
    <property type="protein sequence ID" value="OGZ23996.1"/>
    <property type="molecule type" value="Genomic_DNA"/>
</dbReference>
<keyword evidence="2" id="KW-0489">Methyltransferase</keyword>
<dbReference type="Proteomes" id="UP000178647">
    <property type="component" value="Unassembled WGS sequence"/>
</dbReference>
<dbReference type="InterPro" id="IPR023404">
    <property type="entry name" value="rSAM_horseshoe"/>
</dbReference>
<dbReference type="CDD" id="cd01335">
    <property type="entry name" value="Radical_SAM"/>
    <property type="match status" value="1"/>
</dbReference>
<name>A0A1G2EDV0_9BACT</name>
<gene>
    <name evidence="10" type="ORF">A2896_01495</name>
</gene>
<dbReference type="Pfam" id="PF04055">
    <property type="entry name" value="Radical_SAM"/>
    <property type="match status" value="1"/>
</dbReference>
<dbReference type="InterPro" id="IPR007197">
    <property type="entry name" value="rSAM"/>
</dbReference>
<comment type="cofactor">
    <cofactor evidence="1">
        <name>[4Fe-4S] cluster</name>
        <dbReference type="ChEBI" id="CHEBI:49883"/>
    </cofactor>
</comment>
<feature type="domain" description="Radical SAM core" evidence="9">
    <location>
        <begin position="193"/>
        <end position="423"/>
    </location>
</feature>
<keyword evidence="3" id="KW-0808">Transferase</keyword>
<keyword evidence="7" id="KW-0411">Iron-sulfur</keyword>
<dbReference type="SFLD" id="SFLDG01123">
    <property type="entry name" value="methyltransferase_(Class_B)"/>
    <property type="match status" value="1"/>
</dbReference>
<dbReference type="Pfam" id="PF02310">
    <property type="entry name" value="B12-binding"/>
    <property type="match status" value="1"/>
</dbReference>
<evidence type="ECO:0000259" key="9">
    <source>
        <dbReference type="PROSITE" id="PS51918"/>
    </source>
</evidence>
<keyword evidence="5" id="KW-0479">Metal-binding</keyword>
<dbReference type="SFLD" id="SFLDG01082">
    <property type="entry name" value="B12-binding_domain_containing"/>
    <property type="match status" value="1"/>
</dbReference>
<dbReference type="GO" id="GO:0031419">
    <property type="term" value="F:cobalamin binding"/>
    <property type="evidence" value="ECO:0007669"/>
    <property type="project" value="InterPro"/>
</dbReference>
<evidence type="ECO:0000313" key="10">
    <source>
        <dbReference type="EMBL" id="OGZ23996.1"/>
    </source>
</evidence>
<evidence type="ECO:0000256" key="3">
    <source>
        <dbReference type="ARBA" id="ARBA00022679"/>
    </source>
</evidence>
<accession>A0A1G2EDV0</accession>